<gene>
    <name evidence="2" type="ORF">FHR94_003237</name>
</gene>
<evidence type="ECO:0000313" key="2">
    <source>
        <dbReference type="EMBL" id="MBB3191961.1"/>
    </source>
</evidence>
<dbReference type="RefSeq" id="WP_183327124.1">
    <property type="nucleotide sequence ID" value="NZ_JACHXP010000019.1"/>
</dbReference>
<sequence length="151" mass="17321">MVRFNSRWLALEGHEFPAFQARIERDRVVRYLDFLGQQDAEVRQESACDDIGPALPTFPFSLEMEAGVVAAVAALLEIEASRLLHAEQSFTYHRPLRCGDLVTVMSWLRDVTWKPERRVCFFVKESHFRVDGRLTVSSRSVYAIRTAGEDT</sequence>
<dbReference type="SUPFAM" id="SSF54637">
    <property type="entry name" value="Thioesterase/thiol ester dehydrase-isomerase"/>
    <property type="match status" value="1"/>
</dbReference>
<proteinExistence type="predicted"/>
<dbReference type="EMBL" id="JACHXP010000019">
    <property type="protein sequence ID" value="MBB3191961.1"/>
    <property type="molecule type" value="Genomic_DNA"/>
</dbReference>
<dbReference type="Pfam" id="PF13452">
    <property type="entry name" value="FAS1_DH_region"/>
    <property type="match status" value="1"/>
</dbReference>
<dbReference type="Gene3D" id="3.10.129.10">
    <property type="entry name" value="Hotdog Thioesterase"/>
    <property type="match status" value="1"/>
</dbReference>
<dbReference type="AlphaFoldDB" id="A0A839V9Z4"/>
<keyword evidence="3" id="KW-1185">Reference proteome</keyword>
<organism evidence="2 3">
    <name type="scientific">Halomonas cerina</name>
    <dbReference type="NCBI Taxonomy" id="447424"/>
    <lineage>
        <taxon>Bacteria</taxon>
        <taxon>Pseudomonadati</taxon>
        <taxon>Pseudomonadota</taxon>
        <taxon>Gammaproteobacteria</taxon>
        <taxon>Oceanospirillales</taxon>
        <taxon>Halomonadaceae</taxon>
        <taxon>Halomonas</taxon>
    </lineage>
</organism>
<feature type="domain" description="FAS1-like dehydratase" evidence="1">
    <location>
        <begin position="11"/>
        <end position="125"/>
    </location>
</feature>
<dbReference type="Proteomes" id="UP000547614">
    <property type="component" value="Unassembled WGS sequence"/>
</dbReference>
<evidence type="ECO:0000313" key="3">
    <source>
        <dbReference type="Proteomes" id="UP000547614"/>
    </source>
</evidence>
<protein>
    <recommendedName>
        <fullName evidence="1">FAS1-like dehydratase domain-containing protein</fullName>
    </recommendedName>
</protein>
<dbReference type="InterPro" id="IPR029069">
    <property type="entry name" value="HotDog_dom_sf"/>
</dbReference>
<dbReference type="InterPro" id="IPR039569">
    <property type="entry name" value="FAS1-like_DH_region"/>
</dbReference>
<name>A0A839V9Z4_9GAMM</name>
<reference evidence="2 3" key="1">
    <citation type="submission" date="2020-08" db="EMBL/GenBank/DDBJ databases">
        <title>Genomic Encyclopedia of Type Strains, Phase III (KMG-III): the genomes of soil and plant-associated and newly described type strains.</title>
        <authorList>
            <person name="Whitman W."/>
        </authorList>
    </citation>
    <scope>NUCLEOTIDE SEQUENCE [LARGE SCALE GENOMIC DNA]</scope>
    <source>
        <strain evidence="2 3">CECT 7282</strain>
    </source>
</reference>
<accession>A0A839V9Z4</accession>
<comment type="caution">
    <text evidence="2">The sequence shown here is derived from an EMBL/GenBank/DDBJ whole genome shotgun (WGS) entry which is preliminary data.</text>
</comment>
<evidence type="ECO:0000259" key="1">
    <source>
        <dbReference type="Pfam" id="PF13452"/>
    </source>
</evidence>